<accession>A0AAV0XZI1</accession>
<name>A0AAV0XZI1_9HEMI</name>
<keyword evidence="2" id="KW-1185">Reference proteome</keyword>
<proteinExistence type="predicted"/>
<sequence>MHVRSWSILQTLLNDAMKSYSEYALLVGVDDSGQQCLVRQSLFISSLEIEFTLPTYGISDFKVDKTTLMAKWPKYELESKSLRLLRLIKKSLIIYSNPQLIFWCDASMAH</sequence>
<gene>
    <name evidence="1" type="ORF">MEUPH1_LOCUS26774</name>
</gene>
<dbReference type="Proteomes" id="UP001160148">
    <property type="component" value="Unassembled WGS sequence"/>
</dbReference>
<evidence type="ECO:0000313" key="2">
    <source>
        <dbReference type="Proteomes" id="UP001160148"/>
    </source>
</evidence>
<protein>
    <submittedName>
        <fullName evidence="1">Uncharacterized protein</fullName>
    </submittedName>
</protein>
<organism evidence="1 2">
    <name type="scientific">Macrosiphum euphorbiae</name>
    <name type="common">potato aphid</name>
    <dbReference type="NCBI Taxonomy" id="13131"/>
    <lineage>
        <taxon>Eukaryota</taxon>
        <taxon>Metazoa</taxon>
        <taxon>Ecdysozoa</taxon>
        <taxon>Arthropoda</taxon>
        <taxon>Hexapoda</taxon>
        <taxon>Insecta</taxon>
        <taxon>Pterygota</taxon>
        <taxon>Neoptera</taxon>
        <taxon>Paraneoptera</taxon>
        <taxon>Hemiptera</taxon>
        <taxon>Sternorrhyncha</taxon>
        <taxon>Aphidomorpha</taxon>
        <taxon>Aphidoidea</taxon>
        <taxon>Aphididae</taxon>
        <taxon>Macrosiphini</taxon>
        <taxon>Macrosiphum</taxon>
    </lineage>
</organism>
<comment type="caution">
    <text evidence="1">The sequence shown here is derived from an EMBL/GenBank/DDBJ whole genome shotgun (WGS) entry which is preliminary data.</text>
</comment>
<dbReference type="AlphaFoldDB" id="A0AAV0XZI1"/>
<dbReference type="EMBL" id="CARXXK010001085">
    <property type="protein sequence ID" value="CAI6372969.1"/>
    <property type="molecule type" value="Genomic_DNA"/>
</dbReference>
<reference evidence="1 2" key="1">
    <citation type="submission" date="2023-01" db="EMBL/GenBank/DDBJ databases">
        <authorList>
            <person name="Whitehead M."/>
        </authorList>
    </citation>
    <scope>NUCLEOTIDE SEQUENCE [LARGE SCALE GENOMIC DNA]</scope>
</reference>
<evidence type="ECO:0000313" key="1">
    <source>
        <dbReference type="EMBL" id="CAI6372969.1"/>
    </source>
</evidence>